<protein>
    <submittedName>
        <fullName evidence="1">Uncharacterized protein</fullName>
    </submittedName>
</protein>
<accession>A0A2A4X7E5</accession>
<organism evidence="1 2">
    <name type="scientific">Aerophobetes bacterium</name>
    <dbReference type="NCBI Taxonomy" id="2030807"/>
    <lineage>
        <taxon>Bacteria</taxon>
        <taxon>Candidatus Aerophobota</taxon>
    </lineage>
</organism>
<dbReference type="AlphaFoldDB" id="A0A2A4X7E5"/>
<dbReference type="EMBL" id="NVUK01000010">
    <property type="protein sequence ID" value="PCI77975.1"/>
    <property type="molecule type" value="Genomic_DNA"/>
</dbReference>
<gene>
    <name evidence="1" type="ORF">COB21_02105</name>
</gene>
<dbReference type="Proteomes" id="UP000218775">
    <property type="component" value="Unassembled WGS sequence"/>
</dbReference>
<sequence>MSIPLILQNLPAQVSHAQAMEVVADLRQNSASLSVEKVKEVYDGFLGGVVPTFNNAGLITLSEESLNVIGRNVGIREEHLSERTRDELLVQIQVTHAIYLEKANQGPTMAG</sequence>
<evidence type="ECO:0000313" key="2">
    <source>
        <dbReference type="Proteomes" id="UP000218775"/>
    </source>
</evidence>
<evidence type="ECO:0000313" key="1">
    <source>
        <dbReference type="EMBL" id="PCI77975.1"/>
    </source>
</evidence>
<reference evidence="2" key="1">
    <citation type="submission" date="2017-08" db="EMBL/GenBank/DDBJ databases">
        <title>A dynamic microbial community with high functional redundancy inhabits the cold, oxic subseafloor aquifer.</title>
        <authorList>
            <person name="Tully B.J."/>
            <person name="Wheat C.G."/>
            <person name="Glazer B.T."/>
            <person name="Huber J.A."/>
        </authorList>
    </citation>
    <scope>NUCLEOTIDE SEQUENCE [LARGE SCALE GENOMIC DNA]</scope>
</reference>
<proteinExistence type="predicted"/>
<comment type="caution">
    <text evidence="1">The sequence shown here is derived from an EMBL/GenBank/DDBJ whole genome shotgun (WGS) entry which is preliminary data.</text>
</comment>
<name>A0A2A4X7E5_UNCAE</name>